<comment type="caution">
    <text evidence="2">The sequence shown here is derived from an EMBL/GenBank/DDBJ whole genome shotgun (WGS) entry which is preliminary data.</text>
</comment>
<evidence type="ECO:0000256" key="1">
    <source>
        <dbReference type="SAM" id="MobiDB-lite"/>
    </source>
</evidence>
<reference evidence="2 3" key="1">
    <citation type="submission" date="2020-02" db="EMBL/GenBank/DDBJ databases">
        <title>Draft genome sequence of Haematococcus lacustris strain NIES-144.</title>
        <authorList>
            <person name="Morimoto D."/>
            <person name="Nakagawa S."/>
            <person name="Yoshida T."/>
            <person name="Sawayama S."/>
        </authorList>
    </citation>
    <scope>NUCLEOTIDE SEQUENCE [LARGE SCALE GENOMIC DNA]</scope>
    <source>
        <strain evidence="2 3">NIES-144</strain>
    </source>
</reference>
<name>A0A699Z2Z0_HAELA</name>
<dbReference type="AlphaFoldDB" id="A0A699Z2Z0"/>
<gene>
    <name evidence="2" type="ORF">HaLaN_04966</name>
</gene>
<keyword evidence="3" id="KW-1185">Reference proteome</keyword>
<organism evidence="2 3">
    <name type="scientific">Haematococcus lacustris</name>
    <name type="common">Green alga</name>
    <name type="synonym">Haematococcus pluvialis</name>
    <dbReference type="NCBI Taxonomy" id="44745"/>
    <lineage>
        <taxon>Eukaryota</taxon>
        <taxon>Viridiplantae</taxon>
        <taxon>Chlorophyta</taxon>
        <taxon>core chlorophytes</taxon>
        <taxon>Chlorophyceae</taxon>
        <taxon>CS clade</taxon>
        <taxon>Chlamydomonadales</taxon>
        <taxon>Haematococcaceae</taxon>
        <taxon>Haematococcus</taxon>
    </lineage>
</organism>
<proteinExistence type="predicted"/>
<evidence type="ECO:0000313" key="3">
    <source>
        <dbReference type="Proteomes" id="UP000485058"/>
    </source>
</evidence>
<dbReference type="Proteomes" id="UP000485058">
    <property type="component" value="Unassembled WGS sequence"/>
</dbReference>
<sequence>MGSIKPCQEQASGSSKKESKAKQGKQAKLKFKESCNWGKDDLEEELAALPDPLGLHRRVGMTKHAVSIS</sequence>
<feature type="region of interest" description="Disordered" evidence="1">
    <location>
        <begin position="1"/>
        <end position="30"/>
    </location>
</feature>
<protein>
    <submittedName>
        <fullName evidence="2">Uncharacterized protein</fullName>
    </submittedName>
</protein>
<accession>A0A699Z2Z0</accession>
<dbReference type="EMBL" id="BLLF01000260">
    <property type="protein sequence ID" value="GFH09762.1"/>
    <property type="molecule type" value="Genomic_DNA"/>
</dbReference>
<evidence type="ECO:0000313" key="2">
    <source>
        <dbReference type="EMBL" id="GFH09762.1"/>
    </source>
</evidence>